<evidence type="ECO:0000256" key="9">
    <source>
        <dbReference type="SAM" id="MobiDB-lite"/>
    </source>
</evidence>
<dbReference type="InterPro" id="IPR001019">
    <property type="entry name" value="Gprotein_alpha_su"/>
</dbReference>
<evidence type="ECO:0000256" key="2">
    <source>
        <dbReference type="ARBA" id="ARBA00022723"/>
    </source>
</evidence>
<feature type="compositionally biased region" description="Pro residues" evidence="9">
    <location>
        <begin position="40"/>
        <end position="64"/>
    </location>
</feature>
<dbReference type="GO" id="GO:0005737">
    <property type="term" value="C:cytoplasm"/>
    <property type="evidence" value="ECO:0007669"/>
    <property type="project" value="TreeGrafter"/>
</dbReference>
<feature type="binding site" evidence="7">
    <location>
        <begin position="344"/>
        <end position="350"/>
    </location>
    <ligand>
        <name>GTP</name>
        <dbReference type="ChEBI" id="CHEBI:37565"/>
    </ligand>
</feature>
<keyword evidence="5 7" id="KW-0342">GTP-binding</keyword>
<keyword evidence="4 8" id="KW-0460">Magnesium</keyword>
<gene>
    <name evidence="10" type="primary">Cbn-gpa-11</name>
    <name evidence="10" type="ORF">CAEBREN_01673</name>
</gene>
<feature type="binding site" evidence="8">
    <location>
        <position position="213"/>
    </location>
    <ligand>
        <name>Mg(2+)</name>
        <dbReference type="ChEBI" id="CHEBI:18420"/>
    </ligand>
</feature>
<dbReference type="GO" id="GO:0046872">
    <property type="term" value="F:metal ion binding"/>
    <property type="evidence" value="ECO:0007669"/>
    <property type="project" value="UniProtKB-KW"/>
</dbReference>
<sequence>MPNPPIDPDDSSGDTMRSSAMEESSEDNGALETTTDSNAPPQPAPPTRHPYPSLPPVQPQPPPADPRRYTGRSSCYDCCSLRKKILAPLNSVNTSSSANQVQPIGAVNNTSTRSTRQANQQIKLAAPSQHSSHNIESSASATSDISFGFLLCGRLSFTTQVNNRVNVCGGTEMTPGDMARKNSIINRQLEKDKLEMKRTLKILLLGGPECGKSTIFKQMKIIHLNGFSDLDYVNFRYLIYSNIMQAMDQLLEAAELFHFPPDDSPSIRRALNHYKSYKVRYSMSEVELNRELTESLQKLYNSEFIKGVLNRKNEITLLDSATYFLDDLDRISAHEYKPTEMDVLKARVPTTGITEIEFPFREAMLRMVDVGGQRSEQRKWIHCFDNVNGVLFIAAISGYNLYTDDDEHPQEDGSPGKVNKLRYSMDLFKRIANHQCFSKKTAMILFLNKIDIFKEKISKYPLTTCFKNYKGPNSLEAAAKYVADRFSRLVSGEIQHEKPVYSHYTNATDTRNIDRVFDSCMDVVFKISMEKVGFM</sequence>
<dbReference type="STRING" id="135651.G0MNB3"/>
<dbReference type="GO" id="GO:0007188">
    <property type="term" value="P:adenylate cyclase-modulating G protein-coupled receptor signaling pathway"/>
    <property type="evidence" value="ECO:0007669"/>
    <property type="project" value="TreeGrafter"/>
</dbReference>
<dbReference type="GO" id="GO:0005525">
    <property type="term" value="F:GTP binding"/>
    <property type="evidence" value="ECO:0007669"/>
    <property type="project" value="UniProtKB-KW"/>
</dbReference>
<dbReference type="InterPro" id="IPR027417">
    <property type="entry name" value="P-loop_NTPase"/>
</dbReference>
<accession>G0MNB3</accession>
<dbReference type="PRINTS" id="PR00318">
    <property type="entry name" value="GPROTEINA"/>
</dbReference>
<keyword evidence="11" id="KW-1185">Reference proteome</keyword>
<comment type="similarity">
    <text evidence="1">Belongs to the G-alpha family.</text>
</comment>
<dbReference type="OrthoDB" id="5817230at2759"/>
<feature type="compositionally biased region" description="Polar residues" evidence="9">
    <location>
        <begin position="13"/>
        <end position="22"/>
    </location>
</feature>
<dbReference type="GO" id="GO:0003924">
    <property type="term" value="F:GTPase activity"/>
    <property type="evidence" value="ECO:0007669"/>
    <property type="project" value="InterPro"/>
</dbReference>
<dbReference type="PANTHER" id="PTHR10218:SF353">
    <property type="entry name" value="GUANINE NUCLEOTIDE-BINDING PROTEIN ALPHA-11 SUBUNIT"/>
    <property type="match status" value="1"/>
</dbReference>
<evidence type="ECO:0000313" key="10">
    <source>
        <dbReference type="EMBL" id="EGT38263.1"/>
    </source>
</evidence>
<dbReference type="GO" id="GO:0008340">
    <property type="term" value="P:determination of adult lifespan"/>
    <property type="evidence" value="ECO:0007669"/>
    <property type="project" value="EnsemblMetazoa"/>
</dbReference>
<evidence type="ECO:0000256" key="4">
    <source>
        <dbReference type="ARBA" id="ARBA00022842"/>
    </source>
</evidence>
<dbReference type="GO" id="GO:0001664">
    <property type="term" value="F:G protein-coupled receptor binding"/>
    <property type="evidence" value="ECO:0007669"/>
    <property type="project" value="TreeGrafter"/>
</dbReference>
<dbReference type="HOGENOM" id="CLU_014184_5_0_1"/>
<dbReference type="PROSITE" id="PS51882">
    <property type="entry name" value="G_ALPHA"/>
    <property type="match status" value="1"/>
</dbReference>
<dbReference type="Pfam" id="PF00503">
    <property type="entry name" value="G-alpha"/>
    <property type="match status" value="1"/>
</dbReference>
<dbReference type="Proteomes" id="UP000008068">
    <property type="component" value="Unassembled WGS sequence"/>
</dbReference>
<feature type="region of interest" description="Disordered" evidence="9">
    <location>
        <begin position="109"/>
        <end position="137"/>
    </location>
</feature>
<dbReference type="AlphaFoldDB" id="G0MNB3"/>
<feature type="binding site" evidence="7">
    <location>
        <begin position="209"/>
        <end position="214"/>
    </location>
    <ligand>
        <name>GTP</name>
        <dbReference type="ChEBI" id="CHEBI:37565"/>
    </ligand>
</feature>
<keyword evidence="6" id="KW-0807">Transducer</keyword>
<dbReference type="PANTHER" id="PTHR10218">
    <property type="entry name" value="GTP-BINDING PROTEIN ALPHA SUBUNIT"/>
    <property type="match status" value="1"/>
</dbReference>
<evidence type="ECO:0000256" key="3">
    <source>
        <dbReference type="ARBA" id="ARBA00022741"/>
    </source>
</evidence>
<feature type="binding site" evidence="7">
    <location>
        <begin position="369"/>
        <end position="373"/>
    </location>
    <ligand>
        <name>GTP</name>
        <dbReference type="ChEBI" id="CHEBI:37565"/>
    </ligand>
</feature>
<organism evidence="11">
    <name type="scientific">Caenorhabditis brenneri</name>
    <name type="common">Nematode worm</name>
    <dbReference type="NCBI Taxonomy" id="135651"/>
    <lineage>
        <taxon>Eukaryota</taxon>
        <taxon>Metazoa</taxon>
        <taxon>Ecdysozoa</taxon>
        <taxon>Nematoda</taxon>
        <taxon>Chromadorea</taxon>
        <taxon>Rhabditida</taxon>
        <taxon>Rhabditina</taxon>
        <taxon>Rhabditomorpha</taxon>
        <taxon>Rhabditoidea</taxon>
        <taxon>Rhabditidae</taxon>
        <taxon>Peloderinae</taxon>
        <taxon>Caenorhabditis</taxon>
    </lineage>
</organism>
<dbReference type="CDD" id="cd00066">
    <property type="entry name" value="G-alpha"/>
    <property type="match status" value="1"/>
</dbReference>
<dbReference type="eggNOG" id="KOG0082">
    <property type="taxonomic scope" value="Eukaryota"/>
</dbReference>
<dbReference type="SUPFAM" id="SSF47895">
    <property type="entry name" value="Transducin (alpha subunit), insertion domain"/>
    <property type="match status" value="1"/>
</dbReference>
<evidence type="ECO:0000256" key="8">
    <source>
        <dbReference type="PIRSR" id="PIRSR601019-2"/>
    </source>
</evidence>
<dbReference type="GO" id="GO:0031683">
    <property type="term" value="F:G-protein beta/gamma-subunit complex binding"/>
    <property type="evidence" value="ECO:0007669"/>
    <property type="project" value="InterPro"/>
</dbReference>
<feature type="binding site" evidence="7">
    <location>
        <begin position="319"/>
        <end position="320"/>
    </location>
    <ligand>
        <name>GTP</name>
        <dbReference type="ChEBI" id="CHEBI:37565"/>
    </ligand>
</feature>
<feature type="binding site" evidence="8">
    <location>
        <position position="350"/>
    </location>
    <ligand>
        <name>Mg(2+)</name>
        <dbReference type="ChEBI" id="CHEBI:18420"/>
    </ligand>
</feature>
<dbReference type="Gene3D" id="3.40.50.300">
    <property type="entry name" value="P-loop containing nucleotide triphosphate hydrolases"/>
    <property type="match status" value="1"/>
</dbReference>
<evidence type="ECO:0000256" key="6">
    <source>
        <dbReference type="ARBA" id="ARBA00023224"/>
    </source>
</evidence>
<feature type="binding site" evidence="7">
    <location>
        <begin position="448"/>
        <end position="451"/>
    </location>
    <ligand>
        <name>GTP</name>
        <dbReference type="ChEBI" id="CHEBI:37565"/>
    </ligand>
</feature>
<name>G0MNB3_CAEBE</name>
<feature type="binding site" evidence="7">
    <location>
        <position position="507"/>
    </location>
    <ligand>
        <name>GTP</name>
        <dbReference type="ChEBI" id="CHEBI:37565"/>
    </ligand>
</feature>
<reference evidence="11" key="1">
    <citation type="submission" date="2011-07" db="EMBL/GenBank/DDBJ databases">
        <authorList>
            <consortium name="Caenorhabditis brenneri Sequencing and Analysis Consortium"/>
            <person name="Wilson R.K."/>
        </authorList>
    </citation>
    <scope>NUCLEOTIDE SEQUENCE [LARGE SCALE GENOMIC DNA]</scope>
    <source>
        <strain evidence="11">PB2801</strain>
    </source>
</reference>
<dbReference type="EMBL" id="GL379803">
    <property type="protein sequence ID" value="EGT38263.1"/>
    <property type="molecule type" value="Genomic_DNA"/>
</dbReference>
<keyword evidence="2 8" id="KW-0479">Metal-binding</keyword>
<dbReference type="FunFam" id="3.40.50.300:FF:000181">
    <property type="entry name" value="Guanine nucleotide-binding protein subunit alpha"/>
    <property type="match status" value="1"/>
</dbReference>
<evidence type="ECO:0000313" key="11">
    <source>
        <dbReference type="Proteomes" id="UP000008068"/>
    </source>
</evidence>
<protein>
    <submittedName>
        <fullName evidence="10">CBN-GPA-11 protein</fullName>
    </submittedName>
</protein>
<keyword evidence="3 7" id="KW-0547">Nucleotide-binding</keyword>
<dbReference type="FunCoup" id="G0MNB3">
    <property type="interactions" value="5"/>
</dbReference>
<dbReference type="SUPFAM" id="SSF52540">
    <property type="entry name" value="P-loop containing nucleoside triphosphate hydrolases"/>
    <property type="match status" value="1"/>
</dbReference>
<dbReference type="FunFam" id="1.10.400.10:FF:000025">
    <property type="entry name" value="Guanine nucleotide-binding protein alpha-11 subunit"/>
    <property type="match status" value="1"/>
</dbReference>
<evidence type="ECO:0000256" key="5">
    <source>
        <dbReference type="ARBA" id="ARBA00023134"/>
    </source>
</evidence>
<dbReference type="GO" id="GO:0005834">
    <property type="term" value="C:heterotrimeric G-protein complex"/>
    <property type="evidence" value="ECO:0007669"/>
    <property type="project" value="TreeGrafter"/>
</dbReference>
<proteinExistence type="inferred from homology"/>
<dbReference type="Gene3D" id="1.10.400.10">
    <property type="entry name" value="GI Alpha 1, domain 2-like"/>
    <property type="match status" value="1"/>
</dbReference>
<dbReference type="InterPro" id="IPR011025">
    <property type="entry name" value="GproteinA_insert"/>
</dbReference>
<dbReference type="OMA" id="VVFKISM"/>
<dbReference type="InParanoid" id="G0MNB3"/>
<feature type="region of interest" description="Disordered" evidence="9">
    <location>
        <begin position="1"/>
        <end position="71"/>
    </location>
</feature>
<dbReference type="SMART" id="SM00275">
    <property type="entry name" value="G_alpha"/>
    <property type="match status" value="1"/>
</dbReference>
<evidence type="ECO:0000256" key="1">
    <source>
        <dbReference type="ARBA" id="ARBA00005804"/>
    </source>
</evidence>
<dbReference type="GO" id="GO:0007210">
    <property type="term" value="P:serotonin receptor signaling pathway"/>
    <property type="evidence" value="ECO:0007669"/>
    <property type="project" value="EnsemblMetazoa"/>
</dbReference>
<evidence type="ECO:0000256" key="7">
    <source>
        <dbReference type="PIRSR" id="PIRSR601019-1"/>
    </source>
</evidence>